<dbReference type="EMBL" id="CM056742">
    <property type="protein sequence ID" value="KAJ8679577.1"/>
    <property type="molecule type" value="Genomic_DNA"/>
</dbReference>
<proteinExistence type="predicted"/>
<comment type="caution">
    <text evidence="1">The sequence shown here is derived from an EMBL/GenBank/DDBJ whole genome shotgun (WGS) entry which is preliminary data.</text>
</comment>
<organism evidence="1 2">
    <name type="scientific">Eretmocerus hayati</name>
    <dbReference type="NCBI Taxonomy" id="131215"/>
    <lineage>
        <taxon>Eukaryota</taxon>
        <taxon>Metazoa</taxon>
        <taxon>Ecdysozoa</taxon>
        <taxon>Arthropoda</taxon>
        <taxon>Hexapoda</taxon>
        <taxon>Insecta</taxon>
        <taxon>Pterygota</taxon>
        <taxon>Neoptera</taxon>
        <taxon>Endopterygota</taxon>
        <taxon>Hymenoptera</taxon>
        <taxon>Apocrita</taxon>
        <taxon>Proctotrupomorpha</taxon>
        <taxon>Chalcidoidea</taxon>
        <taxon>Aphelinidae</taxon>
        <taxon>Aphelininae</taxon>
        <taxon>Eretmocerus</taxon>
    </lineage>
</organism>
<sequence length="110" mass="12808">MVKNTPAQKHQQQKRGPKSQRSSCNSTNPFIHYYYEMRSKFCGVVDASTRIAIAKMAADNWSLMSERDKKHYVQLAKACRRRRLAIKRRRRIDAAAKKSAKKPDDQPQNE</sequence>
<name>A0ACC2P818_9HYME</name>
<protein>
    <submittedName>
        <fullName evidence="1">Uncharacterized protein</fullName>
    </submittedName>
</protein>
<reference evidence="1" key="1">
    <citation type="submission" date="2023-04" db="EMBL/GenBank/DDBJ databases">
        <title>A chromosome-level genome assembly of the parasitoid wasp Eretmocerus hayati.</title>
        <authorList>
            <person name="Zhong Y."/>
            <person name="Liu S."/>
            <person name="Liu Y."/>
        </authorList>
    </citation>
    <scope>NUCLEOTIDE SEQUENCE</scope>
    <source>
        <strain evidence="1">ZJU_SS_LIU_2023</strain>
    </source>
</reference>
<accession>A0ACC2P818</accession>
<evidence type="ECO:0000313" key="1">
    <source>
        <dbReference type="EMBL" id="KAJ8679577.1"/>
    </source>
</evidence>
<gene>
    <name evidence="1" type="ORF">QAD02_015364</name>
</gene>
<dbReference type="Proteomes" id="UP001239111">
    <property type="component" value="Chromosome 2"/>
</dbReference>
<keyword evidence="2" id="KW-1185">Reference proteome</keyword>
<evidence type="ECO:0000313" key="2">
    <source>
        <dbReference type="Proteomes" id="UP001239111"/>
    </source>
</evidence>